<evidence type="ECO:0000256" key="1">
    <source>
        <dbReference type="ARBA" id="ARBA00022588"/>
    </source>
</evidence>
<organism evidence="14">
    <name type="scientific">Xenopus tropicalis</name>
    <name type="common">Western clawed frog</name>
    <name type="synonym">Silurana tropicalis</name>
    <dbReference type="NCBI Taxonomy" id="8364"/>
    <lineage>
        <taxon>Eukaryota</taxon>
        <taxon>Metazoa</taxon>
        <taxon>Chordata</taxon>
        <taxon>Craniata</taxon>
        <taxon>Vertebrata</taxon>
        <taxon>Euteleostomi</taxon>
        <taxon>Amphibia</taxon>
        <taxon>Batrachia</taxon>
        <taxon>Anura</taxon>
        <taxon>Pipoidea</taxon>
        <taxon>Pipidae</taxon>
        <taxon>Xenopodinae</taxon>
        <taxon>Xenopus</taxon>
        <taxon>Silurana</taxon>
    </lineage>
</organism>
<keyword evidence="3 8" id="KW-0863">Zinc-finger</keyword>
<feature type="domain" description="B box-type" evidence="12">
    <location>
        <begin position="103"/>
        <end position="144"/>
    </location>
</feature>
<dbReference type="Pfam" id="PF13445">
    <property type="entry name" value="zf-RING_UBOX"/>
    <property type="match status" value="1"/>
</dbReference>
<dbReference type="PROSITE" id="PS50119">
    <property type="entry name" value="ZF_BBOX"/>
    <property type="match status" value="1"/>
</dbReference>
<dbReference type="InterPro" id="IPR043136">
    <property type="entry name" value="B30.2/SPRY_sf"/>
</dbReference>
<sequence>MGSGSPGTWHPVMEAADLRAELSCSVCRDIYTDPVTLPCGHNFCLICIGKTWDWQEGVKEDPSCPECRQRYRRKPELKRNLTLRNIAERFLSTDPEPDGTENSGNRICSTHNKLLDCYCCEDGAPICVSCYLAGGHRGHRVELLSEASEKKKEKLRKVLEKLSPEREETEGQIQRLQERRREGAEVAAGETEKVTALFRGIREELEALEKRLLSDISRQKEELSLTLTELIQQLEIKKDKLSRKIRHIEELCNMADPLTVLQEQWESHGAAFCGAEGADTEGREREGTEGADTEGREREGTGGEDDEGREREDTGGADTEGREREGTGGADNEGREREDTEGADTEGREREGTGGEDDEGREREDTGGADTEGREREGTEGADTEGREREGTEGADTEGREREGTGGADTEGREREDTGGADTEGREREDTEGADTEGREREDTGGADTEGREREDTEGADTEGRKRGGIKVPALGDLDVGRISETLLTGLAGIVTGVKGRIYGQEATELVLDINTAGNDVSVSGDRKSASYSHTDQRRPQTPERFQGSQALSSRSFPSGRHYWEVEGSESGGWGVGAAYPSIERGGFQSCIGDNNKSWGLYRWDNNNYTVRHDWKDTRLPHAPSCRRIRISLDYEAGRLSFYELSEPIRHLHTFTASFTEPLHAAFWVGWDGTCVRIIS</sequence>
<dbReference type="SUPFAM" id="SSF57845">
    <property type="entry name" value="B-box zinc-binding domain"/>
    <property type="match status" value="1"/>
</dbReference>
<keyword evidence="1" id="KW-0399">Innate immunity</keyword>
<dbReference type="PROSITE" id="PS50188">
    <property type="entry name" value="B302_SPRY"/>
    <property type="match status" value="1"/>
</dbReference>
<dbReference type="SMART" id="SM00449">
    <property type="entry name" value="SPRY"/>
    <property type="match status" value="1"/>
</dbReference>
<dbReference type="Pfam" id="PF00622">
    <property type="entry name" value="SPRY"/>
    <property type="match status" value="1"/>
</dbReference>
<dbReference type="InterPro" id="IPR003877">
    <property type="entry name" value="SPRY_dom"/>
</dbReference>
<dbReference type="Bgee" id="ENSXETG00000041110">
    <property type="expression patterns" value="Expressed in liver and 1 other cell type or tissue"/>
</dbReference>
<evidence type="ECO:0000259" key="11">
    <source>
        <dbReference type="PROSITE" id="PS50089"/>
    </source>
</evidence>
<dbReference type="Pfam" id="PF13765">
    <property type="entry name" value="PRY"/>
    <property type="match status" value="1"/>
</dbReference>
<dbReference type="CDD" id="cd19769">
    <property type="entry name" value="Bbox2_TRIM16-like"/>
    <property type="match status" value="1"/>
</dbReference>
<dbReference type="InterPro" id="IPR006574">
    <property type="entry name" value="PRY"/>
</dbReference>
<dbReference type="GO" id="GO:0008270">
    <property type="term" value="F:zinc ion binding"/>
    <property type="evidence" value="ECO:0007669"/>
    <property type="project" value="UniProtKB-KW"/>
</dbReference>
<dbReference type="InterPro" id="IPR003879">
    <property type="entry name" value="Butyrophylin_SPRY"/>
</dbReference>
<dbReference type="InterPro" id="IPR001870">
    <property type="entry name" value="B30.2/SPRY"/>
</dbReference>
<dbReference type="SMART" id="SM00184">
    <property type="entry name" value="RING"/>
    <property type="match status" value="1"/>
</dbReference>
<evidence type="ECO:0000256" key="8">
    <source>
        <dbReference type="PROSITE-ProRule" id="PRU00024"/>
    </source>
</evidence>
<evidence type="ECO:0000259" key="13">
    <source>
        <dbReference type="PROSITE" id="PS50188"/>
    </source>
</evidence>
<dbReference type="SMART" id="SM00502">
    <property type="entry name" value="BBC"/>
    <property type="match status" value="1"/>
</dbReference>
<dbReference type="CDD" id="cd12891">
    <property type="entry name" value="SPRY_PRY_C-I_2"/>
    <property type="match status" value="1"/>
</dbReference>
<feature type="region of interest" description="Disordered" evidence="10">
    <location>
        <begin position="519"/>
        <end position="557"/>
    </location>
</feature>
<evidence type="ECO:0000256" key="9">
    <source>
        <dbReference type="SAM" id="Coils"/>
    </source>
</evidence>
<evidence type="ECO:0000256" key="4">
    <source>
        <dbReference type="ARBA" id="ARBA00022786"/>
    </source>
</evidence>
<dbReference type="InterPro" id="IPR000315">
    <property type="entry name" value="Znf_B-box"/>
</dbReference>
<evidence type="ECO:0000256" key="2">
    <source>
        <dbReference type="ARBA" id="ARBA00022723"/>
    </source>
</evidence>
<evidence type="ECO:0000313" key="14">
    <source>
        <dbReference type="Ensembl" id="ENSXETP00000074666"/>
    </source>
</evidence>
<dbReference type="AlphaFoldDB" id="A0A6I8QQQ7"/>
<dbReference type="GO" id="GO:0045087">
    <property type="term" value="P:innate immune response"/>
    <property type="evidence" value="ECO:0007669"/>
    <property type="project" value="UniProtKB-KW"/>
</dbReference>
<dbReference type="PANTHER" id="PTHR25465">
    <property type="entry name" value="B-BOX DOMAIN CONTAINING"/>
    <property type="match status" value="1"/>
</dbReference>
<keyword evidence="4" id="KW-0833">Ubl conjugation pathway</keyword>
<evidence type="ECO:0000256" key="7">
    <source>
        <dbReference type="ARBA" id="ARBA00023054"/>
    </source>
</evidence>
<name>A0A6I8QQQ7_XENTR</name>
<keyword evidence="7 9" id="KW-0175">Coiled coil</keyword>
<dbReference type="CDD" id="cd16597">
    <property type="entry name" value="RING-HC_TRIM25_C-IV"/>
    <property type="match status" value="1"/>
</dbReference>
<proteinExistence type="predicted"/>
<feature type="compositionally biased region" description="Basic and acidic residues" evidence="10">
    <location>
        <begin position="308"/>
        <end position="353"/>
    </location>
</feature>
<keyword evidence="5" id="KW-0862">Zinc</keyword>
<evidence type="ECO:0000259" key="12">
    <source>
        <dbReference type="PROSITE" id="PS50119"/>
    </source>
</evidence>
<dbReference type="InterPro" id="IPR013320">
    <property type="entry name" value="ConA-like_dom_sf"/>
</dbReference>
<dbReference type="SUPFAM" id="SSF57850">
    <property type="entry name" value="RING/U-box"/>
    <property type="match status" value="1"/>
</dbReference>
<feature type="region of interest" description="Disordered" evidence="10">
    <location>
        <begin position="275"/>
        <end position="472"/>
    </location>
</feature>
<dbReference type="InterPro" id="IPR001841">
    <property type="entry name" value="Znf_RING"/>
</dbReference>
<reference evidence="14" key="2">
    <citation type="submission" date="2020-05" db="UniProtKB">
        <authorList>
            <consortium name="Ensembl"/>
        </authorList>
    </citation>
    <scope>IDENTIFICATION</scope>
</reference>
<dbReference type="SUPFAM" id="SSF49899">
    <property type="entry name" value="Concanavalin A-like lectins/glucanases"/>
    <property type="match status" value="1"/>
</dbReference>
<keyword evidence="6" id="KW-0391">Immunity</keyword>
<dbReference type="SMART" id="SM00589">
    <property type="entry name" value="PRY"/>
    <property type="match status" value="1"/>
</dbReference>
<feature type="compositionally biased region" description="Polar residues" evidence="10">
    <location>
        <begin position="547"/>
        <end position="557"/>
    </location>
</feature>
<dbReference type="InterPro" id="IPR027370">
    <property type="entry name" value="Znf-RING_euk"/>
</dbReference>
<keyword evidence="2" id="KW-0479">Metal-binding</keyword>
<dbReference type="InterPro" id="IPR013083">
    <property type="entry name" value="Znf_RING/FYVE/PHD"/>
</dbReference>
<dbReference type="Gene3D" id="2.60.120.920">
    <property type="match status" value="1"/>
</dbReference>
<reference evidence="14" key="1">
    <citation type="journal article" date="2010" name="Science">
        <title>The genome of the Western clawed frog Xenopus tropicalis.</title>
        <authorList>
            <person name="Hellsten U."/>
            <person name="Harland R.M."/>
            <person name="Gilchrist M.J."/>
            <person name="Hendrix D."/>
            <person name="Jurka J."/>
            <person name="Kapitonov V."/>
            <person name="Ovcharenko I."/>
            <person name="Putnam N.H."/>
            <person name="Shu S."/>
            <person name="Taher L."/>
            <person name="Blitz I.L."/>
            <person name="Blumberg B."/>
            <person name="Dichmann D.S."/>
            <person name="Dubchak I."/>
            <person name="Amaya E."/>
            <person name="Detter J.C."/>
            <person name="Fletcher R."/>
            <person name="Gerhard D.S."/>
            <person name="Goodstein D."/>
            <person name="Graves T."/>
            <person name="Grigoriev I.V."/>
            <person name="Grimwood J."/>
            <person name="Kawashima T."/>
            <person name="Lindquist E."/>
            <person name="Lucas S.M."/>
            <person name="Mead P.E."/>
            <person name="Mitros T."/>
            <person name="Ogino H."/>
            <person name="Ohta Y."/>
            <person name="Poliakov A.V."/>
            <person name="Pollet N."/>
            <person name="Robert J."/>
            <person name="Salamov A."/>
            <person name="Sater A.K."/>
            <person name="Schmutz J."/>
            <person name="Terry A."/>
            <person name="Vize P.D."/>
            <person name="Warren W.C."/>
            <person name="Wells D."/>
            <person name="Wills A."/>
            <person name="Wilson R.K."/>
            <person name="Zimmerman L.B."/>
            <person name="Zorn A.M."/>
            <person name="Grainger R."/>
            <person name="Grammer T."/>
            <person name="Khokha M.K."/>
            <person name="Richardson P.M."/>
            <person name="Rokhsar D.S."/>
        </authorList>
    </citation>
    <scope>NUCLEOTIDE SEQUENCE [LARGE SCALE GENOMIC DNA]</scope>
    <source>
        <strain evidence="14">Nigerian</strain>
    </source>
</reference>
<protein>
    <submittedName>
        <fullName evidence="14">Uncharacterized protein</fullName>
    </submittedName>
</protein>
<evidence type="ECO:0000256" key="5">
    <source>
        <dbReference type="ARBA" id="ARBA00022833"/>
    </source>
</evidence>
<dbReference type="Gene3D" id="3.30.160.60">
    <property type="entry name" value="Classic Zinc Finger"/>
    <property type="match status" value="1"/>
</dbReference>
<dbReference type="InterPro" id="IPR017907">
    <property type="entry name" value="Znf_RING_CS"/>
</dbReference>
<evidence type="ECO:0000256" key="6">
    <source>
        <dbReference type="ARBA" id="ARBA00022859"/>
    </source>
</evidence>
<dbReference type="Gene3D" id="3.30.40.10">
    <property type="entry name" value="Zinc/RING finger domain, C3HC4 (zinc finger)"/>
    <property type="match status" value="1"/>
</dbReference>
<dbReference type="PROSITE" id="PS50089">
    <property type="entry name" value="ZF_RING_2"/>
    <property type="match status" value="1"/>
</dbReference>
<feature type="coiled-coil region" evidence="9">
    <location>
        <begin position="141"/>
        <end position="251"/>
    </location>
</feature>
<feature type="compositionally biased region" description="Basic and acidic residues" evidence="10">
    <location>
        <begin position="280"/>
        <end position="301"/>
    </location>
</feature>
<feature type="domain" description="RING-type" evidence="11">
    <location>
        <begin position="24"/>
        <end position="68"/>
    </location>
</feature>
<feature type="compositionally biased region" description="Basic and acidic residues" evidence="10">
    <location>
        <begin position="360"/>
        <end position="466"/>
    </location>
</feature>
<feature type="compositionally biased region" description="Basic and acidic residues" evidence="10">
    <location>
        <begin position="525"/>
        <end position="542"/>
    </location>
</feature>
<evidence type="ECO:0000256" key="10">
    <source>
        <dbReference type="SAM" id="MobiDB-lite"/>
    </source>
</evidence>
<dbReference type="InterPro" id="IPR003649">
    <property type="entry name" value="Bbox_C"/>
</dbReference>
<dbReference type="Ensembl" id="ENSXETT00000079289">
    <property type="protein sequence ID" value="ENSXETP00000074666"/>
    <property type="gene ID" value="ENSXETG00000041110"/>
</dbReference>
<feature type="domain" description="B30.2/SPRY" evidence="13">
    <location>
        <begin position="490"/>
        <end position="680"/>
    </location>
</feature>
<dbReference type="SMART" id="SM00336">
    <property type="entry name" value="BBOX"/>
    <property type="match status" value="1"/>
</dbReference>
<dbReference type="Pfam" id="PF00643">
    <property type="entry name" value="zf-B_box"/>
    <property type="match status" value="1"/>
</dbReference>
<evidence type="ECO:0000256" key="3">
    <source>
        <dbReference type="ARBA" id="ARBA00022771"/>
    </source>
</evidence>
<accession>A0A6I8QQQ7</accession>
<dbReference type="GO" id="GO:0005737">
    <property type="term" value="C:cytoplasm"/>
    <property type="evidence" value="ECO:0007669"/>
    <property type="project" value="UniProtKB-ARBA"/>
</dbReference>
<dbReference type="InterPro" id="IPR051051">
    <property type="entry name" value="E3_ubiq-ligase_TRIM/RNF"/>
</dbReference>
<dbReference type="PROSITE" id="PS00518">
    <property type="entry name" value="ZF_RING_1"/>
    <property type="match status" value="1"/>
</dbReference>
<dbReference type="GeneTree" id="ENSGT01030000234583"/>
<dbReference type="PANTHER" id="PTHR25465:SF41">
    <property type="entry name" value="E3 UBIQUITIN-PROTEIN LIGASE RNF135"/>
    <property type="match status" value="1"/>
</dbReference>
<dbReference type="PRINTS" id="PR01407">
    <property type="entry name" value="BUTYPHLNCDUF"/>
</dbReference>